<feature type="domain" description="Carrier" evidence="8">
    <location>
        <begin position="3305"/>
        <end position="3380"/>
    </location>
</feature>
<dbReference type="Proteomes" id="UP001500340">
    <property type="component" value="Unassembled WGS sequence"/>
</dbReference>
<dbReference type="Pfam" id="PF08242">
    <property type="entry name" value="Methyltransf_12"/>
    <property type="match status" value="1"/>
</dbReference>
<protein>
    <recommendedName>
        <fullName evidence="8">Carrier domain-containing protein</fullName>
    </recommendedName>
</protein>
<dbReference type="InterPro" id="IPR057326">
    <property type="entry name" value="KR_dom"/>
</dbReference>
<dbReference type="PANTHER" id="PTHR45527:SF1">
    <property type="entry name" value="FATTY ACID SYNTHASE"/>
    <property type="match status" value="1"/>
</dbReference>
<dbReference type="SMART" id="SM00823">
    <property type="entry name" value="PKS_PP"/>
    <property type="match status" value="2"/>
</dbReference>
<dbReference type="Gene3D" id="3.40.50.12780">
    <property type="entry name" value="N-terminal domain of ligase-like"/>
    <property type="match status" value="1"/>
</dbReference>
<dbReference type="InterPro" id="IPR020845">
    <property type="entry name" value="AMP-binding_CS"/>
</dbReference>
<dbReference type="Gene3D" id="1.10.1200.10">
    <property type="entry name" value="ACP-like"/>
    <property type="match status" value="2"/>
</dbReference>
<comment type="caution">
    <text evidence="9">The sequence shown here is derived from an EMBL/GenBank/DDBJ whole genome shotgun (WGS) entry which is preliminary data.</text>
</comment>
<dbReference type="Pfam" id="PF00668">
    <property type="entry name" value="Condensation"/>
    <property type="match status" value="2"/>
</dbReference>
<dbReference type="SUPFAM" id="SSF47336">
    <property type="entry name" value="ACP-like"/>
    <property type="match status" value="2"/>
</dbReference>
<dbReference type="InterPro" id="IPR020806">
    <property type="entry name" value="PKS_PP-bd"/>
</dbReference>
<evidence type="ECO:0000256" key="1">
    <source>
        <dbReference type="ARBA" id="ARBA00001957"/>
    </source>
</evidence>
<dbReference type="CDD" id="cd19531">
    <property type="entry name" value="LCL_NRPS-like"/>
    <property type="match status" value="1"/>
</dbReference>
<dbReference type="Gene3D" id="3.40.50.980">
    <property type="match status" value="2"/>
</dbReference>
<dbReference type="EMBL" id="BAAACX010000008">
    <property type="protein sequence ID" value="GAA0388931.1"/>
    <property type="molecule type" value="Genomic_DNA"/>
</dbReference>
<evidence type="ECO:0000256" key="7">
    <source>
        <dbReference type="ARBA" id="ARBA00023268"/>
    </source>
</evidence>
<dbReference type="InterPro" id="IPR023213">
    <property type="entry name" value="CAT-like_dom_sf"/>
</dbReference>
<dbReference type="Gene3D" id="3.40.50.720">
    <property type="entry name" value="NAD(P)-binding Rossmann-like Domain"/>
    <property type="match status" value="1"/>
</dbReference>
<dbReference type="SUPFAM" id="SSF52777">
    <property type="entry name" value="CoA-dependent acyltransferases"/>
    <property type="match status" value="4"/>
</dbReference>
<evidence type="ECO:0000313" key="9">
    <source>
        <dbReference type="EMBL" id="GAA0388931.1"/>
    </source>
</evidence>
<dbReference type="SUPFAM" id="SSF56801">
    <property type="entry name" value="Acetyl-CoA synthetase-like"/>
    <property type="match status" value="2"/>
</dbReference>
<dbReference type="InterPro" id="IPR036736">
    <property type="entry name" value="ACP-like_sf"/>
</dbReference>
<dbReference type="InterPro" id="IPR042099">
    <property type="entry name" value="ANL_N_sf"/>
</dbReference>
<dbReference type="CDD" id="cd02440">
    <property type="entry name" value="AdoMet_MTases"/>
    <property type="match status" value="1"/>
</dbReference>
<keyword evidence="7" id="KW-0511">Multifunctional enzyme</keyword>
<dbReference type="InterPro" id="IPR029063">
    <property type="entry name" value="SAM-dependent_MTases_sf"/>
</dbReference>
<dbReference type="Gene3D" id="3.30.559.10">
    <property type="entry name" value="Chloramphenicol acetyltransferase-like domain"/>
    <property type="match status" value="2"/>
</dbReference>
<dbReference type="PROSITE" id="PS00012">
    <property type="entry name" value="PHOSPHOPANTETHEINE"/>
    <property type="match status" value="1"/>
</dbReference>
<proteinExistence type="inferred from homology"/>
<dbReference type="InterPro" id="IPR036291">
    <property type="entry name" value="NAD(P)-bd_dom_sf"/>
</dbReference>
<evidence type="ECO:0000313" key="10">
    <source>
        <dbReference type="Proteomes" id="UP001500340"/>
    </source>
</evidence>
<dbReference type="InterPro" id="IPR009081">
    <property type="entry name" value="PP-bd_ACP"/>
</dbReference>
<dbReference type="Gene3D" id="3.40.50.150">
    <property type="entry name" value="Vaccinia Virus protein VP39"/>
    <property type="match status" value="1"/>
</dbReference>
<dbReference type="PROSITE" id="PS50075">
    <property type="entry name" value="CARRIER"/>
    <property type="match status" value="2"/>
</dbReference>
<dbReference type="RefSeq" id="WP_343860477.1">
    <property type="nucleotide sequence ID" value="NZ_BAAACX010000008.1"/>
</dbReference>
<dbReference type="NCBIfam" id="TIGR01733">
    <property type="entry name" value="AA-adenyl-dom"/>
    <property type="match status" value="1"/>
</dbReference>
<dbReference type="InterPro" id="IPR001242">
    <property type="entry name" value="Condensation_dom"/>
</dbReference>
<evidence type="ECO:0000256" key="3">
    <source>
        <dbReference type="ARBA" id="ARBA00022450"/>
    </source>
</evidence>
<dbReference type="Pfam" id="PF21394">
    <property type="entry name" value="Beta-ketacyl_N"/>
    <property type="match status" value="1"/>
</dbReference>
<dbReference type="Pfam" id="PF00550">
    <property type="entry name" value="PP-binding"/>
    <property type="match status" value="2"/>
</dbReference>
<evidence type="ECO:0000256" key="5">
    <source>
        <dbReference type="ARBA" id="ARBA00022737"/>
    </source>
</evidence>
<dbReference type="Pfam" id="PF08659">
    <property type="entry name" value="KR"/>
    <property type="match status" value="1"/>
</dbReference>
<evidence type="ECO:0000259" key="8">
    <source>
        <dbReference type="PROSITE" id="PS50075"/>
    </source>
</evidence>
<keyword evidence="4" id="KW-0597">Phosphoprotein</keyword>
<dbReference type="InterPro" id="IPR006162">
    <property type="entry name" value="Ppantetheine_attach_site"/>
</dbReference>
<dbReference type="PROSITE" id="PS00455">
    <property type="entry name" value="AMP_BINDING"/>
    <property type="match status" value="2"/>
</dbReference>
<reference evidence="9 10" key="1">
    <citation type="journal article" date="2019" name="Int. J. Syst. Evol. Microbiol.">
        <title>The Global Catalogue of Microorganisms (GCM) 10K type strain sequencing project: providing services to taxonomists for standard genome sequencing and annotation.</title>
        <authorList>
            <consortium name="The Broad Institute Genomics Platform"/>
            <consortium name="The Broad Institute Genome Sequencing Center for Infectious Disease"/>
            <person name="Wu L."/>
            <person name="Ma J."/>
        </authorList>
    </citation>
    <scope>NUCLEOTIDE SEQUENCE [LARGE SCALE GENOMIC DNA]</scope>
    <source>
        <strain evidence="9 10">JCM 12774</strain>
    </source>
</reference>
<dbReference type="InterPro" id="IPR013968">
    <property type="entry name" value="PKS_KR"/>
</dbReference>
<dbReference type="PANTHER" id="PTHR45527">
    <property type="entry name" value="NONRIBOSOMAL PEPTIDE SYNTHETASE"/>
    <property type="match status" value="1"/>
</dbReference>
<evidence type="ECO:0000256" key="4">
    <source>
        <dbReference type="ARBA" id="ARBA00022553"/>
    </source>
</evidence>
<sequence>MNKGNVADIYGLSAMQEGMLFHSLKSEGAGMYMEQFSCTLSGQLEVERFWQAWQKVIDCHPALRTAFMWEGLKKPVQVVLKACECRYVQYDWRGMGAAERDEAYLKWLERDRMLGFALEEAPLMRFALIQISEDRYYFVWSFHHIVMDGWSLPLVLGQMLEHYRALMTGEPIGEKPGRSFKDYIAWVNRQDAAATARYWKKALDGFEEPLAWTNEPAEETAGETAKYSVRLSGELLDNIEATAKANGITPFQIYNLAFALLLGKYCGKSDVVYGTTVSGRPMEIRGIAEAVGLFINTVPVRVRLQDQLPLLACLEELREAQASRAGHEYMSLAEISAAAGMPQLFQSIFVYENYANAEAYKNVAEFSITDLHLREEINYPLAWVVRPDDGIVIETVYNTAYFSETLIRQFQKSYLTLLHKIVHDITQPVCEVGLLSAEADAASDNGKPVASVLNFHPDGKREVPRGWERVLVVDCYGHPLPDGFEGAVTLPAEGGKDTGYVGRMEPDGTLVLNETRCTAMPIEGISRNLTGLEQALRARELVGDVKMVRRTNMEGEPKLVVYYTERAGGGTTQAASYEERAAAAEAALAAELSVLLGISSQACAAVAEFVHVSAIPYDADGTVNMRQLLKLAVVNDHLVDRWNGLVRESGGQASRTAFPPVIVRQEAKPSRDKVHIADLSDRHCFIQGTQSGAAARTEVPERRRESESGTEWSLIAGEDVLLPEDTVFDLGYYLKRAAIASEDRGIRFIHYDGSDTFSSYRQLYREATAVCSGLIERGLKPGDKVIYQMDDNRNYVNTFWACMLGGFIGIPVTVAAVYHEDNAAVRKLYNAWSMLERPVIVADAALAAAIRGIPGMLQQQGEFTVYTAEELADSREREISYVVQPDDLALLLLTSGSTGMPKAVMQTHRNILYRTIAACQSNGFGPEEVTFNWMPMDHVGGTVMCNVRDVYLGSQEILAPVNYILEAPLRWLRLMSRYKVTNTWAPNFAYNLINSLEREVQQLDIDLSALKVITNGGEVVVAKVALKFNEILAPFHLRKSAMRPCFGMSETCSGIIYSLDIGKGLLKPEDTQVSVGYPLGGHQVRIVNAQNELLPLNTEGRFQIKGLAVTPGYYNNPQANAEAFTSDGWFDTGDLGLISERGLTITGRAKDILIINGVNYNNSEIEAVLEEIDGVEVSYTAAVTVKPGGAREEQLAVFFHPSSMETVRLRKIVKEMQRIIVSKIGIVIEYIVPLAKKDIPKTGIGKIQRILLRDALLRGQYDPVLKQMDLIRDKNALNPWVFKKVWKPLHFKSGKAAGAELAGNCLVFADNAGLAEALLKRMGLNAGRVIAVRHSPQFAAESRYHVGCDYTSAEGCAELFRYLHELDWKAGHIVYLPTYGLNGDGTEGVAEADRLGVYSLLQLVRTMAEQEWSGDTALYVASSNVFQGASGLEPHYVNASLGGFMAALRSEDTGLRCLLIDLEGEQADRDAALLYEEIRHSETDAGEVGYRSGRRLAWKLKPVPLKKHDTKAQIKQGGRYIVTGGLGGIGAGVCRTLIERYEAKLFILGRSATPHPAEDGERAENFRRLRELDASVRYGQVDICDSQALAAAVREYEQAEGYEIDGILHLAGNSSYEEHLDRRDVYLIAAGNRQAFEDEYKAKVYGTLNLFRLLTERRHAALIAFSSVTSFLGGATFSAYAAGNSFLEMFCQYAAERLGYAVQCISWTMWNNVGMTAGNLHSLHILSESIGQHVLSPKDGILFFEALLHLNDSAVYVGIDEYNAHMADRIDEKAYAKACLTAYLEEGASERPYLEQARLLDDFGTGLTLKLVTVNAEGEAVESEEKHLFIEASSENERKIRAIWSEVLENDVIGMNDNFFELGGHSLKATQVVSRIKKTYAIEFAINDLFYHPTIRELAKVVEERLHADLRRGEEQAVIKPTREEKRRGVPVSYAQQRLWFLRQYDEDSAFYNILEAVELEGRLDTACLGRAVAELVKRHEGLRTAFAYVNGQVVQVLREAEPVPVPVVDRMDTLPEDRETVIAELAEVEVNQAFDFANGPLLRCKLIQFAEDEHTILLTMHHIISDGWSMGVFVREFVQLYEAFVHKRPVRLPEIDWQYADYTKWQRSWFTGEVKEKQLAYWKDKLQNLTTLDIPSDYSRPAVQTFNGEKQFLVFKRPIMDRVKALAETTGVTPFMIYLAAVNVLFARYTGQDDIAIGTPIANRTRKETEHTVGFFVNTLVLRNDLSGDLTFLELLKRVKAGALEAYDAQDMPFEMLVDELEVERDLSRNPLFQVMFALQNEELPEFKLPNLRIARMEMDNKAAMFDFWISMRELEDGIHVLCEYNTDIYKRETALRMMRHLENVIERLTADPYQKIKQFPFMDKDEINEILYGKNATGRSFEAALFVHELFERQARLTPDAPALKYGRTELTYRELNERVNRVAHYLIAQGIGQESFVGVYAERSIEMIVAVYGILKAGAAYVPIDPAYPDDRVNYMLEDSGVRLVLHCADETEALRNVQAIDMRSQAFAAFSASDPGVKVREDNAVYMIYTSGSTGKPKGTINVHAGLRNRILWGQAQYRMQPEDRQLQKTPFCFDVSCSEIFWALTVGACLVLAKPEGHKDVDYLIDVIKDEGITFCHFVPSILKLFLDNPRVREVQSLKKVFCSGEALPYLLQEQFFRTLNAEMHNLYGPTEAAVEVSHYPCGGKLDKDIVPIGKPIANVQLYVLDEFMNPVPYHVSGELYIAGVNLARGYHNRDDLTRDKFIGNPFSKFAKDRMYKTGDVVKLLPDGNIQFIGRADNQVKIRGLRIELGEIEKVIQSHPSVKDNAVIARDSGGDVRLVSYLVRDETYRKEETEEDSKEQVTQWESVFDHAYTKEEEIQDYRLNTVSWNSSYTGEKIPEREMEEWLADSVDIIRNLKPKKVLEVGCGTGMVLFQIAPLCEEYVGVDLSRTALEYVRANLDETMNVRLYQRAADALGELQDESFDTIILNSVIQYFPSGEYLDRVLDRLLGMLAEGGNLYLGDVRSLPLLKSYHTSVELHKADDALTVAELRDRIKGAVASENELLVDSKYFLSLKESQERVRHVAILPKRARFGNEMSKFRYQVVIGTKEAAFLRPDATLDWSGPGSAEALERLLEEGAEDVVWIRDLPLDKLERENRAEALLGGDAAPVATVGELRAELEAGGAHAPDLYELLNRGADSRYLVRALWNGHAENGACQLLLLRKEKFGAHAEAYAYELPSRLRFSGDKSIYFTRPLEWKYNQEYIPSIREYTKRFLQDYMIPSFFVVLEEMPLLPNGKLNLKALPEPEHARRTVLTEYAEATNDREKKVKKIWEFILNSENIGVNDNFFDIGGHSLLVLQVYYKIKEQFDTELTVVDMFKYPTIRSLCEFLENTAARADEAAVGEQMKTNKEAMKANRKRLKEIIKK</sequence>
<comment type="similarity">
    <text evidence="2">Belongs to the ATP-dependent AMP-binding enzyme family.</text>
</comment>
<dbReference type="InterPro" id="IPR013217">
    <property type="entry name" value="Methyltransf_12"/>
</dbReference>
<evidence type="ECO:0000256" key="6">
    <source>
        <dbReference type="ARBA" id="ARBA00023194"/>
    </source>
</evidence>
<dbReference type="InterPro" id="IPR049490">
    <property type="entry name" value="C883_1060-like_KR_N"/>
</dbReference>
<evidence type="ECO:0000256" key="2">
    <source>
        <dbReference type="ARBA" id="ARBA00006432"/>
    </source>
</evidence>
<dbReference type="Gene3D" id="3.30.300.30">
    <property type="match status" value="3"/>
</dbReference>
<dbReference type="Gene3D" id="2.30.38.10">
    <property type="entry name" value="Luciferase, Domain 3"/>
    <property type="match status" value="1"/>
</dbReference>
<dbReference type="Gene3D" id="3.30.559.30">
    <property type="entry name" value="Nonribosomal peptide synthetase, condensation domain"/>
    <property type="match status" value="2"/>
</dbReference>
<comment type="cofactor">
    <cofactor evidence="1">
        <name>pantetheine 4'-phosphate</name>
        <dbReference type="ChEBI" id="CHEBI:47942"/>
    </cofactor>
</comment>
<accession>A0ABN0YAU4</accession>
<dbReference type="CDD" id="cd17646">
    <property type="entry name" value="A_NRPS_AB3403-like"/>
    <property type="match status" value="1"/>
</dbReference>
<organism evidence="9 10">
    <name type="scientific">Paenibacillus motobuensis</name>
    <dbReference type="NCBI Taxonomy" id="295324"/>
    <lineage>
        <taxon>Bacteria</taxon>
        <taxon>Bacillati</taxon>
        <taxon>Bacillota</taxon>
        <taxon>Bacilli</taxon>
        <taxon>Bacillales</taxon>
        <taxon>Paenibacillaceae</taxon>
        <taxon>Paenibacillus</taxon>
    </lineage>
</organism>
<keyword evidence="6" id="KW-0045">Antibiotic biosynthesis</keyword>
<keyword evidence="3" id="KW-0596">Phosphopantetheine</keyword>
<dbReference type="CDD" id="cd08953">
    <property type="entry name" value="KR_2_SDR_x"/>
    <property type="match status" value="1"/>
</dbReference>
<dbReference type="InterPro" id="IPR010071">
    <property type="entry name" value="AA_adenyl_dom"/>
</dbReference>
<feature type="domain" description="Carrier" evidence="8">
    <location>
        <begin position="1831"/>
        <end position="1906"/>
    </location>
</feature>
<dbReference type="InterPro" id="IPR045851">
    <property type="entry name" value="AMP-bd_C_sf"/>
</dbReference>
<keyword evidence="5" id="KW-0677">Repeat</keyword>
<dbReference type="SUPFAM" id="SSF53335">
    <property type="entry name" value="S-adenosyl-L-methionine-dependent methyltransferases"/>
    <property type="match status" value="1"/>
</dbReference>
<dbReference type="Pfam" id="PF00501">
    <property type="entry name" value="AMP-binding"/>
    <property type="match status" value="2"/>
</dbReference>
<keyword evidence="10" id="KW-1185">Reference proteome</keyword>
<dbReference type="InterPro" id="IPR000873">
    <property type="entry name" value="AMP-dep_synth/lig_dom"/>
</dbReference>
<dbReference type="SUPFAM" id="SSF51735">
    <property type="entry name" value="NAD(P)-binding Rossmann-fold domains"/>
    <property type="match status" value="2"/>
</dbReference>
<name>A0ABN0YAU4_9BACL</name>
<dbReference type="CDD" id="cd19543">
    <property type="entry name" value="DCL_NRPS"/>
    <property type="match status" value="1"/>
</dbReference>
<dbReference type="SMART" id="SM00822">
    <property type="entry name" value="PKS_KR"/>
    <property type="match status" value="1"/>
</dbReference>
<gene>
    <name evidence="9" type="ORF">GCM10008933_19880</name>
</gene>